<name>A0ABV6ZXK3_9PROT</name>
<evidence type="ECO:0000256" key="16">
    <source>
        <dbReference type="SAM" id="SignalP"/>
    </source>
</evidence>
<dbReference type="InterPro" id="IPR039426">
    <property type="entry name" value="TonB-dep_rcpt-like"/>
</dbReference>
<evidence type="ECO:0000256" key="9">
    <source>
        <dbReference type="ARBA" id="ARBA00023065"/>
    </source>
</evidence>
<comment type="subcellular location">
    <subcellularLocation>
        <location evidence="1 14">Cell outer membrane</location>
        <topology evidence="1 14">Multi-pass membrane protein</topology>
    </subcellularLocation>
</comment>
<reference evidence="20" key="1">
    <citation type="journal article" date="2019" name="Int. J. Syst. Evol. Microbiol.">
        <title>The Global Catalogue of Microorganisms (GCM) 10K type strain sequencing project: providing services to taxonomists for standard genome sequencing and annotation.</title>
        <authorList>
            <consortium name="The Broad Institute Genomics Platform"/>
            <consortium name="The Broad Institute Genome Sequencing Center for Infectious Disease"/>
            <person name="Wu L."/>
            <person name="Ma J."/>
        </authorList>
    </citation>
    <scope>NUCLEOTIDE SEQUENCE [LARGE SCALE GENOMIC DNA]</scope>
    <source>
        <strain evidence="20">KCTC 52487</strain>
    </source>
</reference>
<evidence type="ECO:0000256" key="1">
    <source>
        <dbReference type="ARBA" id="ARBA00004571"/>
    </source>
</evidence>
<keyword evidence="9" id="KW-0406">Ion transport</keyword>
<evidence type="ECO:0000256" key="13">
    <source>
        <dbReference type="ARBA" id="ARBA00023237"/>
    </source>
</evidence>
<dbReference type="InterPro" id="IPR036942">
    <property type="entry name" value="Beta-barrel_TonB_sf"/>
</dbReference>
<evidence type="ECO:0000259" key="18">
    <source>
        <dbReference type="Pfam" id="PF07715"/>
    </source>
</evidence>
<dbReference type="InterPro" id="IPR000531">
    <property type="entry name" value="Beta-barrel_TonB"/>
</dbReference>
<dbReference type="RefSeq" id="WP_343164477.1">
    <property type="nucleotide sequence ID" value="NZ_JBHRSV010000016.1"/>
</dbReference>
<evidence type="ECO:0000313" key="20">
    <source>
        <dbReference type="Proteomes" id="UP001595379"/>
    </source>
</evidence>
<evidence type="ECO:0000256" key="10">
    <source>
        <dbReference type="ARBA" id="ARBA00023077"/>
    </source>
</evidence>
<feature type="signal peptide" evidence="16">
    <location>
        <begin position="1"/>
        <end position="21"/>
    </location>
</feature>
<evidence type="ECO:0000259" key="17">
    <source>
        <dbReference type="Pfam" id="PF00593"/>
    </source>
</evidence>
<dbReference type="Gene3D" id="2.40.170.20">
    <property type="entry name" value="TonB-dependent receptor, beta-barrel domain"/>
    <property type="match status" value="1"/>
</dbReference>
<organism evidence="19 20">
    <name type="scientific">Hyphobacterium vulgare</name>
    <dbReference type="NCBI Taxonomy" id="1736751"/>
    <lineage>
        <taxon>Bacteria</taxon>
        <taxon>Pseudomonadati</taxon>
        <taxon>Pseudomonadota</taxon>
        <taxon>Alphaproteobacteria</taxon>
        <taxon>Maricaulales</taxon>
        <taxon>Maricaulaceae</taxon>
        <taxon>Hyphobacterium</taxon>
    </lineage>
</organism>
<dbReference type="InterPro" id="IPR037066">
    <property type="entry name" value="Plug_dom_sf"/>
</dbReference>
<dbReference type="EMBL" id="JBHRSV010000016">
    <property type="protein sequence ID" value="MFC2926160.1"/>
    <property type="molecule type" value="Genomic_DNA"/>
</dbReference>
<evidence type="ECO:0000256" key="7">
    <source>
        <dbReference type="ARBA" id="ARBA00022729"/>
    </source>
</evidence>
<dbReference type="Pfam" id="PF07715">
    <property type="entry name" value="Plug"/>
    <property type="match status" value="1"/>
</dbReference>
<dbReference type="Proteomes" id="UP001595379">
    <property type="component" value="Unassembled WGS sequence"/>
</dbReference>
<dbReference type="PROSITE" id="PS52016">
    <property type="entry name" value="TONB_DEPENDENT_REC_3"/>
    <property type="match status" value="1"/>
</dbReference>
<dbReference type="InterPro" id="IPR010105">
    <property type="entry name" value="TonB_sidphr_rcpt"/>
</dbReference>
<protein>
    <submittedName>
        <fullName evidence="19">TonB-dependent receptor</fullName>
    </submittedName>
</protein>
<evidence type="ECO:0000256" key="12">
    <source>
        <dbReference type="ARBA" id="ARBA00023170"/>
    </source>
</evidence>
<feature type="domain" description="TonB-dependent receptor-like beta-barrel" evidence="17">
    <location>
        <begin position="240"/>
        <end position="669"/>
    </location>
</feature>
<dbReference type="InterPro" id="IPR012910">
    <property type="entry name" value="Plug_dom"/>
</dbReference>
<feature type="chain" id="PRO_5047106038" evidence="16">
    <location>
        <begin position="22"/>
        <end position="700"/>
    </location>
</feature>
<keyword evidence="7 16" id="KW-0732">Signal</keyword>
<evidence type="ECO:0000256" key="14">
    <source>
        <dbReference type="PROSITE-ProRule" id="PRU01360"/>
    </source>
</evidence>
<evidence type="ECO:0000256" key="3">
    <source>
        <dbReference type="ARBA" id="ARBA00022448"/>
    </source>
</evidence>
<evidence type="ECO:0000256" key="2">
    <source>
        <dbReference type="ARBA" id="ARBA00009810"/>
    </source>
</evidence>
<keyword evidence="20" id="KW-1185">Reference proteome</keyword>
<evidence type="ECO:0000256" key="6">
    <source>
        <dbReference type="ARBA" id="ARBA00022692"/>
    </source>
</evidence>
<dbReference type="Gene3D" id="2.170.130.10">
    <property type="entry name" value="TonB-dependent receptor, plug domain"/>
    <property type="match status" value="1"/>
</dbReference>
<evidence type="ECO:0000256" key="4">
    <source>
        <dbReference type="ARBA" id="ARBA00022452"/>
    </source>
</evidence>
<evidence type="ECO:0000256" key="15">
    <source>
        <dbReference type="RuleBase" id="RU003357"/>
    </source>
</evidence>
<sequence>MRSLLLAGAAFSVLAPAAAFAQSDDRSDAGPLVAAAAAASAADDVFYVYGTRSSYREDETSSVTRTETPIEEIPQAVTIITRDVIDDQAMTGMGELVRYVPGVTMGQGEGHRDAPVMRGNLSTADFFVDGMRDDLQYLRDLYNVERVDVIKGPSALVFGRGTGGGAINRVSKPADGEEERGLSLTLGSEGQRRLAGDFGTAITPDFGFRLNGVLEDSESFRDEVEIERRGIAPAARFEFGDTRIDVFAEHFADDRTVDRGVPSQGSRPWGGPAETYFGNPDLSASEIRVSTLRGVVSRDLGQGFSFRGALSWGDYDKYYENVYPGGPVDPVANTVRISSYTSQTLRENLLAQADLVWEGRLASVEHTLLIGVEAGRQDSENVRVNSTSAVFSLADRGRTYTPDFTLAPAQDNANSLDLFAVLVQDQIHVTEALTLVAGLRFDQFDLDFTDRRPGQPDFARSDDFLSPRLGIVYEPVEGVSLYGGWSLAHLPQSGEQFNSLNATRASLEPEEFESTEIGLRWQPNDQLLFSAALYRLDRTNTTAPGATPGTTVLTGSQRSEGLELSVQGEIRDGWNIIGAMAFQNAEITSTTSAAPAGREAPLVPDFSASVWNRISVTDRFDVALGVIHQGEQYASISNTVVLPAYTRVDAGVFYALSDRIDLQLNIENLTDTTYWYSAHNDNNISPGSPTAVRLTLAASF</sequence>
<feature type="domain" description="TonB-dependent receptor plug" evidence="18">
    <location>
        <begin position="70"/>
        <end position="166"/>
    </location>
</feature>
<comment type="caution">
    <text evidence="19">The sequence shown here is derived from an EMBL/GenBank/DDBJ whole genome shotgun (WGS) entry which is preliminary data.</text>
</comment>
<dbReference type="Pfam" id="PF00593">
    <property type="entry name" value="TonB_dep_Rec_b-barrel"/>
    <property type="match status" value="1"/>
</dbReference>
<keyword evidence="4 14" id="KW-1134">Transmembrane beta strand</keyword>
<dbReference type="PANTHER" id="PTHR32552:SF68">
    <property type="entry name" value="FERRICHROME OUTER MEMBRANE TRANSPORTER_PHAGE RECEPTOR"/>
    <property type="match status" value="1"/>
</dbReference>
<keyword evidence="8" id="KW-0408">Iron</keyword>
<dbReference type="CDD" id="cd01347">
    <property type="entry name" value="ligand_gated_channel"/>
    <property type="match status" value="1"/>
</dbReference>
<evidence type="ECO:0000256" key="5">
    <source>
        <dbReference type="ARBA" id="ARBA00022496"/>
    </source>
</evidence>
<evidence type="ECO:0000313" key="19">
    <source>
        <dbReference type="EMBL" id="MFC2926160.1"/>
    </source>
</evidence>
<evidence type="ECO:0000256" key="11">
    <source>
        <dbReference type="ARBA" id="ARBA00023136"/>
    </source>
</evidence>
<keyword evidence="10 15" id="KW-0798">TonB box</keyword>
<keyword evidence="6 14" id="KW-0812">Transmembrane</keyword>
<evidence type="ECO:0000256" key="8">
    <source>
        <dbReference type="ARBA" id="ARBA00023004"/>
    </source>
</evidence>
<dbReference type="PANTHER" id="PTHR32552">
    <property type="entry name" value="FERRICHROME IRON RECEPTOR-RELATED"/>
    <property type="match status" value="1"/>
</dbReference>
<dbReference type="NCBIfam" id="TIGR01783">
    <property type="entry name" value="TonB-siderophor"/>
    <property type="match status" value="1"/>
</dbReference>
<accession>A0ABV6ZXK3</accession>
<keyword evidence="5" id="KW-0410">Iron transport</keyword>
<keyword evidence="11 14" id="KW-0472">Membrane</keyword>
<keyword evidence="13 14" id="KW-0998">Cell outer membrane</keyword>
<comment type="similarity">
    <text evidence="2 14 15">Belongs to the TonB-dependent receptor family.</text>
</comment>
<keyword evidence="3 14" id="KW-0813">Transport</keyword>
<dbReference type="SUPFAM" id="SSF56935">
    <property type="entry name" value="Porins"/>
    <property type="match status" value="1"/>
</dbReference>
<keyword evidence="12 19" id="KW-0675">Receptor</keyword>
<proteinExistence type="inferred from homology"/>
<gene>
    <name evidence="19" type="ORF">ACFOOR_08580</name>
</gene>